<dbReference type="PANTHER" id="PTHR44591">
    <property type="entry name" value="STRESS RESPONSE REGULATOR PROTEIN 1"/>
    <property type="match status" value="1"/>
</dbReference>
<keyword evidence="8" id="KW-1185">Reference proteome</keyword>
<reference evidence="7 8" key="1">
    <citation type="submission" date="2016-05" db="EMBL/GenBank/DDBJ databases">
        <title>Microbial solvent formation.</title>
        <authorList>
            <person name="Poehlein A."/>
            <person name="Montoya Solano J.D."/>
            <person name="Flitsch S."/>
            <person name="Krabben P."/>
            <person name="Duerre P."/>
            <person name="Daniel R."/>
        </authorList>
    </citation>
    <scope>NUCLEOTIDE SEQUENCE [LARGE SCALE GENOMIC DNA]</scope>
    <source>
        <strain evidence="7 8">DSM 2619</strain>
    </source>
</reference>
<feature type="modified residue" description="4-aspartylphosphate" evidence="5">
    <location>
        <position position="54"/>
    </location>
</feature>
<dbReference type="CDD" id="cd17542">
    <property type="entry name" value="REC_CheY"/>
    <property type="match status" value="1"/>
</dbReference>
<evidence type="ECO:0000256" key="5">
    <source>
        <dbReference type="PROSITE-ProRule" id="PRU00169"/>
    </source>
</evidence>
<protein>
    <recommendedName>
        <fullName evidence="1">Stage 0 sporulation protein A homolog</fullName>
    </recommendedName>
</protein>
<keyword evidence="3" id="KW-0902">Two-component regulatory system</keyword>
<dbReference type="AlphaFoldDB" id="A0A1S8TBL5"/>
<feature type="domain" description="Response regulatory" evidence="6">
    <location>
        <begin position="4"/>
        <end position="119"/>
    </location>
</feature>
<evidence type="ECO:0000259" key="6">
    <source>
        <dbReference type="PROSITE" id="PS50110"/>
    </source>
</evidence>
<dbReference type="STRING" id="29367.CLPUN_34180"/>
<evidence type="ECO:0000256" key="2">
    <source>
        <dbReference type="ARBA" id="ARBA00022553"/>
    </source>
</evidence>
<name>A0A1S8TBL5_9CLOT</name>
<dbReference type="OrthoDB" id="9790669at2"/>
<evidence type="ECO:0000256" key="3">
    <source>
        <dbReference type="ARBA" id="ARBA00023012"/>
    </source>
</evidence>
<proteinExistence type="predicted"/>
<comment type="caution">
    <text evidence="7">The sequence shown here is derived from an EMBL/GenBank/DDBJ whole genome shotgun (WGS) entry which is preliminary data.</text>
</comment>
<dbReference type="EMBL" id="LZZM01000189">
    <property type="protein sequence ID" value="OOM75177.1"/>
    <property type="molecule type" value="Genomic_DNA"/>
</dbReference>
<keyword evidence="2 5" id="KW-0597">Phosphoprotein</keyword>
<dbReference type="Gene3D" id="3.40.50.2300">
    <property type="match status" value="1"/>
</dbReference>
<evidence type="ECO:0000313" key="7">
    <source>
        <dbReference type="EMBL" id="OOM75177.1"/>
    </source>
</evidence>
<evidence type="ECO:0000313" key="8">
    <source>
        <dbReference type="Proteomes" id="UP000190890"/>
    </source>
</evidence>
<sequence length="121" mass="13564">MSKKILICDDTKFMRTMLKNSLEKEGYEVVDEAENGEILIKKYKQLKPDLILIDVTMPVMDGISALSSIMEIDPNANVIMCSAMGQEEIVIKAIKVGAKDFIVKPFKTERLIESVKKVLGN</sequence>
<dbReference type="RefSeq" id="WP_077848446.1">
    <property type="nucleotide sequence ID" value="NZ_LZZM01000189.1"/>
</dbReference>
<dbReference type="GO" id="GO:0000160">
    <property type="term" value="P:phosphorelay signal transduction system"/>
    <property type="evidence" value="ECO:0007669"/>
    <property type="project" value="UniProtKB-KW"/>
</dbReference>
<dbReference type="Pfam" id="PF00072">
    <property type="entry name" value="Response_reg"/>
    <property type="match status" value="1"/>
</dbReference>
<evidence type="ECO:0000256" key="1">
    <source>
        <dbReference type="ARBA" id="ARBA00018672"/>
    </source>
</evidence>
<organism evidence="7 8">
    <name type="scientific">Clostridium puniceum</name>
    <dbReference type="NCBI Taxonomy" id="29367"/>
    <lineage>
        <taxon>Bacteria</taxon>
        <taxon>Bacillati</taxon>
        <taxon>Bacillota</taxon>
        <taxon>Clostridia</taxon>
        <taxon>Eubacteriales</taxon>
        <taxon>Clostridiaceae</taxon>
        <taxon>Clostridium</taxon>
    </lineage>
</organism>
<accession>A0A1S8TBL5</accession>
<dbReference type="InterPro" id="IPR001789">
    <property type="entry name" value="Sig_transdc_resp-reg_receiver"/>
</dbReference>
<dbReference type="Proteomes" id="UP000190890">
    <property type="component" value="Unassembled WGS sequence"/>
</dbReference>
<comment type="function">
    <text evidence="4">May play the central regulatory role in sporulation. It may be an element of the effector pathway responsible for the activation of sporulation genes in response to nutritional stress. Spo0A may act in concert with spo0H (a sigma factor) to control the expression of some genes that are critical to the sporulation process.</text>
</comment>
<gene>
    <name evidence="7" type="primary">cheY_5</name>
    <name evidence="7" type="ORF">CLPUN_34180</name>
</gene>
<dbReference type="InterPro" id="IPR011006">
    <property type="entry name" value="CheY-like_superfamily"/>
</dbReference>
<dbReference type="PANTHER" id="PTHR44591:SF14">
    <property type="entry name" value="PROTEIN PILG"/>
    <property type="match status" value="1"/>
</dbReference>
<evidence type="ECO:0000256" key="4">
    <source>
        <dbReference type="ARBA" id="ARBA00024867"/>
    </source>
</evidence>
<dbReference type="SUPFAM" id="SSF52172">
    <property type="entry name" value="CheY-like"/>
    <property type="match status" value="1"/>
</dbReference>
<dbReference type="InterPro" id="IPR050595">
    <property type="entry name" value="Bact_response_regulator"/>
</dbReference>
<dbReference type="SMART" id="SM00448">
    <property type="entry name" value="REC"/>
    <property type="match status" value="1"/>
</dbReference>
<dbReference type="PROSITE" id="PS50110">
    <property type="entry name" value="RESPONSE_REGULATORY"/>
    <property type="match status" value="1"/>
</dbReference>